<evidence type="ECO:0000313" key="8">
    <source>
        <dbReference type="EMBL" id="ACD23567.1"/>
    </source>
</evidence>
<feature type="transmembrane region" description="Helical" evidence="6">
    <location>
        <begin position="316"/>
        <end position="342"/>
    </location>
</feature>
<dbReference type="Pfam" id="PF02687">
    <property type="entry name" value="FtsX"/>
    <property type="match status" value="1"/>
</dbReference>
<keyword evidence="2" id="KW-1003">Cell membrane</keyword>
<gene>
    <name evidence="8" type="ordered locus">CLL_A3463</name>
</gene>
<reference evidence="8" key="2">
    <citation type="submission" date="2009-08" db="EMBL/GenBank/DDBJ databases">
        <authorList>
            <person name="Shrivastava S."/>
            <person name="Brinkac L.M."/>
            <person name="Dodson R.J."/>
            <person name="Harkins D.M."/>
            <person name="Durkin A.S."/>
            <person name="Sutton G."/>
        </authorList>
    </citation>
    <scope>NUCLEOTIDE SEQUENCE</scope>
    <source>
        <strain evidence="8">Eklund 17B</strain>
    </source>
</reference>
<feature type="domain" description="ABC3 transporter permease C-terminal" evidence="7">
    <location>
        <begin position="243"/>
        <end position="350"/>
    </location>
</feature>
<organism evidence="8">
    <name type="scientific">Clostridium botulinum (strain Eklund 17B / Type B)</name>
    <dbReference type="NCBI Taxonomy" id="935198"/>
    <lineage>
        <taxon>Bacteria</taxon>
        <taxon>Bacillati</taxon>
        <taxon>Bacillota</taxon>
        <taxon>Clostridia</taxon>
        <taxon>Eubacteriales</taxon>
        <taxon>Clostridiaceae</taxon>
        <taxon>Clostridium</taxon>
    </lineage>
</organism>
<comment type="subcellular location">
    <subcellularLocation>
        <location evidence="1">Cell membrane</location>
        <topology evidence="1">Multi-pass membrane protein</topology>
    </subcellularLocation>
</comment>
<evidence type="ECO:0000256" key="5">
    <source>
        <dbReference type="ARBA" id="ARBA00023136"/>
    </source>
</evidence>
<evidence type="ECO:0000256" key="3">
    <source>
        <dbReference type="ARBA" id="ARBA00022692"/>
    </source>
</evidence>
<dbReference type="EMBL" id="CP001056">
    <property type="protein sequence ID" value="ACD23567.1"/>
    <property type="molecule type" value="Genomic_DNA"/>
</dbReference>
<keyword evidence="5 6" id="KW-0472">Membrane</keyword>
<dbReference type="GO" id="GO:0005886">
    <property type="term" value="C:plasma membrane"/>
    <property type="evidence" value="ECO:0007669"/>
    <property type="project" value="UniProtKB-SubCell"/>
</dbReference>
<accession>B2TR70</accession>
<evidence type="ECO:0000259" key="7">
    <source>
        <dbReference type="Pfam" id="PF02687"/>
    </source>
</evidence>
<protein>
    <submittedName>
        <fullName evidence="8">Efflux ABC transporter, permease protein</fullName>
    </submittedName>
</protein>
<feature type="transmembrane region" description="Helical" evidence="6">
    <location>
        <begin position="280"/>
        <end position="304"/>
    </location>
</feature>
<evidence type="ECO:0000256" key="4">
    <source>
        <dbReference type="ARBA" id="ARBA00022989"/>
    </source>
</evidence>
<dbReference type="HOGENOM" id="CLU_760118_0_0_9"/>
<dbReference type="InterPro" id="IPR003838">
    <property type="entry name" value="ABC3_permease_C"/>
</dbReference>
<evidence type="ECO:0000256" key="6">
    <source>
        <dbReference type="SAM" id="Phobius"/>
    </source>
</evidence>
<dbReference type="PROSITE" id="PS51257">
    <property type="entry name" value="PROKAR_LIPOPROTEIN"/>
    <property type="match status" value="1"/>
</dbReference>
<feature type="transmembrane region" description="Helical" evidence="6">
    <location>
        <begin position="238"/>
        <end position="260"/>
    </location>
</feature>
<dbReference type="KEGG" id="cbk:CLL_A3463"/>
<keyword evidence="4 6" id="KW-1133">Transmembrane helix</keyword>
<dbReference type="AlphaFoldDB" id="B2TR70"/>
<reference evidence="8" key="1">
    <citation type="submission" date="2009-06" db="EMBL/GenBank/DDBJ databases">
        <authorList>
            <consortium name="US DOE Joint Genome Institute (JGI-PGF)"/>
            <person name="Lucas S."/>
            <person name="Copeland A."/>
            <person name="Lapidus A."/>
            <person name="Glavina del Rio T."/>
            <person name="Dalin E."/>
            <person name="Tice H."/>
            <person name="Bruce D."/>
            <person name="Goodwin L."/>
            <person name="Pitluck S."/>
            <person name="Kyrpides N."/>
            <person name="Mavromatis K."/>
            <person name="Ivanova N."/>
            <person name="Saunders E."/>
            <person name="Brettin T."/>
            <person name="Detter J.C."/>
            <person name="Han C."/>
            <person name="Larimer F."/>
            <person name="Land M."/>
            <person name="Hauser L."/>
            <person name="Markowitz V."/>
            <person name="Cheng J.-F."/>
            <person name="Hugenholtz P."/>
            <person name="Woyke T."/>
            <person name="Wu D."/>
            <person name="Gronow S."/>
            <person name="Klenk H.-P."/>
            <person name="Eisen J.A."/>
        </authorList>
    </citation>
    <scope>NUCLEOTIDE SEQUENCE</scope>
    <source>
        <strain evidence="8">Eklund 17B</strain>
    </source>
</reference>
<proteinExistence type="predicted"/>
<feature type="transmembrane region" description="Helical" evidence="6">
    <location>
        <begin position="12"/>
        <end position="32"/>
    </location>
</feature>
<evidence type="ECO:0000256" key="2">
    <source>
        <dbReference type="ARBA" id="ARBA00022475"/>
    </source>
</evidence>
<sequence length="359" mass="41178">MILLRYFKRNLLLLVTLVGIISFLSCGISYVITFSKENKENGYYFNNSTYSLVFSEEDINGEGFYKELINVLSKDGDVNLINTNMSSYFGQAQGIYLNSNLQTTPQIKEGRFFNVDDFKDNNSKLAVVGVSKASNIKIKDNKKIINFNGSDYEVIGIMGDEKLSKEVNNKIIFNLNSLINVDSTEINSSDWFLSSTKDLSSSMDNLQNNLKNFKFIYSKAQEISNPVLSVLDNQAVRIYYLTTIFASVSVNIFIIIFFWFDGFKKEIGVRKSFGANNQSIYLYIFKLFLINNVVATIIASSILIYLEKLEFMHAEYYFHTINLISIFVFILIFSIFILFILIKRINNIKPNFILRGIKS</sequence>
<evidence type="ECO:0000256" key="1">
    <source>
        <dbReference type="ARBA" id="ARBA00004651"/>
    </source>
</evidence>
<keyword evidence="3 6" id="KW-0812">Transmembrane</keyword>
<name>B2TR70_CLOBB</name>